<dbReference type="InterPro" id="IPR002403">
    <property type="entry name" value="Cyt_P450_E_grp-IV"/>
</dbReference>
<dbReference type="KEGG" id="ztr:MYCGRDRAFT_31035"/>
<evidence type="ECO:0000256" key="5">
    <source>
        <dbReference type="ARBA" id="ARBA00023004"/>
    </source>
</evidence>
<comment type="similarity">
    <text evidence="2">Belongs to the cytochrome P450 family.</text>
</comment>
<keyword evidence="5 6" id="KW-0408">Iron</keyword>
<keyword evidence="7" id="KW-0560">Oxidoreductase</keyword>
<feature type="non-terminal residue" evidence="7">
    <location>
        <position position="90"/>
    </location>
</feature>
<sequence>KDAKLEGFEIRQGSVLLMPVELMHMDERTFPSPQEMKPERWMIDDENTLSMQNKRLRAFGGGKSLCSGRFVAEHEVIGVVSQLLLRFDVE</sequence>
<proteinExistence type="inferred from homology"/>
<keyword evidence="4 6" id="KW-0479">Metal-binding</keyword>
<dbReference type="PRINTS" id="PR00465">
    <property type="entry name" value="EP450IV"/>
</dbReference>
<dbReference type="Gene3D" id="1.10.630.10">
    <property type="entry name" value="Cytochrome P450"/>
    <property type="match status" value="1"/>
</dbReference>
<dbReference type="HOGENOM" id="CLU_2446846_0_0_1"/>
<evidence type="ECO:0000256" key="6">
    <source>
        <dbReference type="PIRSR" id="PIRSR602403-1"/>
    </source>
</evidence>
<dbReference type="GeneID" id="13401347"/>
<dbReference type="GO" id="GO:0016705">
    <property type="term" value="F:oxidoreductase activity, acting on paired donors, with incorporation or reduction of molecular oxygen"/>
    <property type="evidence" value="ECO:0007669"/>
    <property type="project" value="InterPro"/>
</dbReference>
<dbReference type="Pfam" id="PF00067">
    <property type="entry name" value="p450"/>
    <property type="match status" value="1"/>
</dbReference>
<protein>
    <submittedName>
        <fullName evidence="7">P450 monooxygenase</fullName>
    </submittedName>
</protein>
<evidence type="ECO:0000256" key="3">
    <source>
        <dbReference type="ARBA" id="ARBA00022617"/>
    </source>
</evidence>
<dbReference type="EMBL" id="CM001208">
    <property type="protein sequence ID" value="EGP82583.1"/>
    <property type="molecule type" value="Genomic_DNA"/>
</dbReference>
<name>F9XQ64_ZYMTI</name>
<evidence type="ECO:0000256" key="1">
    <source>
        <dbReference type="ARBA" id="ARBA00001971"/>
    </source>
</evidence>
<dbReference type="InterPro" id="IPR036396">
    <property type="entry name" value="Cyt_P450_sf"/>
</dbReference>
<dbReference type="OrthoDB" id="1470350at2759"/>
<dbReference type="InterPro" id="IPR001128">
    <property type="entry name" value="Cyt_P450"/>
</dbReference>
<keyword evidence="3 6" id="KW-0349">Heme</keyword>
<dbReference type="Proteomes" id="UP000008062">
    <property type="component" value="Chromosome 13"/>
</dbReference>
<dbReference type="AlphaFoldDB" id="F9XQ64"/>
<evidence type="ECO:0000313" key="8">
    <source>
        <dbReference type="Proteomes" id="UP000008062"/>
    </source>
</evidence>
<dbReference type="GO" id="GO:0020037">
    <property type="term" value="F:heme binding"/>
    <property type="evidence" value="ECO:0007669"/>
    <property type="project" value="InterPro"/>
</dbReference>
<reference evidence="7 8" key="1">
    <citation type="journal article" date="2011" name="PLoS Genet.">
        <title>Finished genome of the fungal wheat pathogen Mycosphaerella graminicola reveals dispensome structure, chromosome plasticity, and stealth pathogenesis.</title>
        <authorList>
            <person name="Goodwin S.B."/>
            <person name="Ben M'barek S."/>
            <person name="Dhillon B."/>
            <person name="Wittenberg A.H.J."/>
            <person name="Crane C.F."/>
            <person name="Hane J.K."/>
            <person name="Foster A.J."/>
            <person name="Van der Lee T.A.J."/>
            <person name="Grimwood J."/>
            <person name="Aerts A."/>
            <person name="Antoniw J."/>
            <person name="Bailey A."/>
            <person name="Bluhm B."/>
            <person name="Bowler J."/>
            <person name="Bristow J."/>
            <person name="van der Burgt A."/>
            <person name="Canto-Canche B."/>
            <person name="Churchill A.C.L."/>
            <person name="Conde-Ferraez L."/>
            <person name="Cools H.J."/>
            <person name="Coutinho P.M."/>
            <person name="Csukai M."/>
            <person name="Dehal P."/>
            <person name="De Wit P."/>
            <person name="Donzelli B."/>
            <person name="van de Geest H.C."/>
            <person name="van Ham R.C.H.J."/>
            <person name="Hammond-Kosack K.E."/>
            <person name="Henrissat B."/>
            <person name="Kilian A."/>
            <person name="Kobayashi A.K."/>
            <person name="Koopmann E."/>
            <person name="Kourmpetis Y."/>
            <person name="Kuzniar A."/>
            <person name="Lindquist E."/>
            <person name="Lombard V."/>
            <person name="Maliepaard C."/>
            <person name="Martins N."/>
            <person name="Mehrabi R."/>
            <person name="Nap J.P.H."/>
            <person name="Ponomarenko A."/>
            <person name="Rudd J.J."/>
            <person name="Salamov A."/>
            <person name="Schmutz J."/>
            <person name="Schouten H.J."/>
            <person name="Shapiro H."/>
            <person name="Stergiopoulos I."/>
            <person name="Torriani S.F.F."/>
            <person name="Tu H."/>
            <person name="de Vries R.P."/>
            <person name="Waalwijk C."/>
            <person name="Ware S.B."/>
            <person name="Wiebenga A."/>
            <person name="Zwiers L.-H."/>
            <person name="Oliver R.P."/>
            <person name="Grigoriev I.V."/>
            <person name="Kema G.H.J."/>
        </authorList>
    </citation>
    <scope>NUCLEOTIDE SEQUENCE [LARGE SCALE GENOMIC DNA]</scope>
    <source>
        <strain evidence="8">CBS 115943 / IPO323</strain>
    </source>
</reference>
<dbReference type="InParanoid" id="F9XQ64"/>
<gene>
    <name evidence="7" type="primary">CYP72</name>
    <name evidence="7" type="ORF">MYCGRDRAFT_31035</name>
</gene>
<dbReference type="GO" id="GO:0005506">
    <property type="term" value="F:iron ion binding"/>
    <property type="evidence" value="ECO:0007669"/>
    <property type="project" value="InterPro"/>
</dbReference>
<comment type="cofactor">
    <cofactor evidence="1 6">
        <name>heme</name>
        <dbReference type="ChEBI" id="CHEBI:30413"/>
    </cofactor>
</comment>
<keyword evidence="8" id="KW-1185">Reference proteome</keyword>
<dbReference type="PANTHER" id="PTHR24304:SF2">
    <property type="entry name" value="24-HYDROXYCHOLESTEROL 7-ALPHA-HYDROXYLASE"/>
    <property type="match status" value="1"/>
</dbReference>
<dbReference type="GO" id="GO:0008395">
    <property type="term" value="F:steroid hydroxylase activity"/>
    <property type="evidence" value="ECO:0007669"/>
    <property type="project" value="TreeGrafter"/>
</dbReference>
<keyword evidence="7" id="KW-0503">Monooxygenase</keyword>
<dbReference type="InterPro" id="IPR050529">
    <property type="entry name" value="CYP450_sterol_14alpha_dmase"/>
</dbReference>
<dbReference type="PANTHER" id="PTHR24304">
    <property type="entry name" value="CYTOCHROME P450 FAMILY 7"/>
    <property type="match status" value="1"/>
</dbReference>
<evidence type="ECO:0000313" key="7">
    <source>
        <dbReference type="EMBL" id="EGP82583.1"/>
    </source>
</evidence>
<dbReference type="RefSeq" id="XP_003847607.1">
    <property type="nucleotide sequence ID" value="XM_003847559.1"/>
</dbReference>
<feature type="binding site" description="axial binding residue" evidence="6">
    <location>
        <position position="66"/>
    </location>
    <ligand>
        <name>heme</name>
        <dbReference type="ChEBI" id="CHEBI:30413"/>
    </ligand>
    <ligandPart>
        <name>Fe</name>
        <dbReference type="ChEBI" id="CHEBI:18248"/>
    </ligandPart>
</feature>
<dbReference type="STRING" id="336722.F9XQ64"/>
<organism evidence="7 8">
    <name type="scientific">Zymoseptoria tritici (strain CBS 115943 / IPO323)</name>
    <name type="common">Speckled leaf blotch fungus</name>
    <name type="synonym">Septoria tritici</name>
    <dbReference type="NCBI Taxonomy" id="336722"/>
    <lineage>
        <taxon>Eukaryota</taxon>
        <taxon>Fungi</taxon>
        <taxon>Dikarya</taxon>
        <taxon>Ascomycota</taxon>
        <taxon>Pezizomycotina</taxon>
        <taxon>Dothideomycetes</taxon>
        <taxon>Dothideomycetidae</taxon>
        <taxon>Mycosphaerellales</taxon>
        <taxon>Mycosphaerellaceae</taxon>
        <taxon>Zymoseptoria</taxon>
    </lineage>
</organism>
<evidence type="ECO:0000256" key="4">
    <source>
        <dbReference type="ARBA" id="ARBA00022723"/>
    </source>
</evidence>
<accession>F9XQ64</accession>
<evidence type="ECO:0000256" key="2">
    <source>
        <dbReference type="ARBA" id="ARBA00010617"/>
    </source>
</evidence>
<dbReference type="SUPFAM" id="SSF48264">
    <property type="entry name" value="Cytochrome P450"/>
    <property type="match status" value="1"/>
</dbReference>
<feature type="non-terminal residue" evidence="7">
    <location>
        <position position="1"/>
    </location>
</feature>